<proteinExistence type="predicted"/>
<dbReference type="InterPro" id="IPR032183">
    <property type="entry name" value="PKD-like"/>
</dbReference>
<name>A0A419VXF6_9BACT</name>
<accession>A0A419VXF6</accession>
<dbReference type="AlphaFoldDB" id="A0A419VXF6"/>
<comment type="caution">
    <text evidence="1">The sequence shown here is derived from an EMBL/GenBank/DDBJ whole genome shotgun (WGS) entry which is preliminary data.</text>
</comment>
<organism evidence="1 2">
    <name type="scientific">Mangrovibacterium diazotrophicum</name>
    <dbReference type="NCBI Taxonomy" id="1261403"/>
    <lineage>
        <taxon>Bacteria</taxon>
        <taxon>Pseudomonadati</taxon>
        <taxon>Bacteroidota</taxon>
        <taxon>Bacteroidia</taxon>
        <taxon>Marinilabiliales</taxon>
        <taxon>Prolixibacteraceae</taxon>
        <taxon>Mangrovibacterium</taxon>
    </lineage>
</organism>
<evidence type="ECO:0000313" key="2">
    <source>
        <dbReference type="Proteomes" id="UP000283387"/>
    </source>
</evidence>
<reference evidence="1 2" key="1">
    <citation type="submission" date="2018-09" db="EMBL/GenBank/DDBJ databases">
        <title>Genomic Encyclopedia of Archaeal and Bacterial Type Strains, Phase II (KMG-II): from individual species to whole genera.</title>
        <authorList>
            <person name="Goeker M."/>
        </authorList>
    </citation>
    <scope>NUCLEOTIDE SEQUENCE [LARGE SCALE GENOMIC DNA]</scope>
    <source>
        <strain evidence="1 2">DSM 27148</strain>
    </source>
</reference>
<dbReference type="EMBL" id="RAPN01000003">
    <property type="protein sequence ID" value="RKD87886.1"/>
    <property type="molecule type" value="Genomic_DNA"/>
</dbReference>
<protein>
    <submittedName>
        <fullName evidence="1">PKD family protein</fullName>
    </submittedName>
</protein>
<dbReference type="Proteomes" id="UP000283387">
    <property type="component" value="Unassembled WGS sequence"/>
</dbReference>
<sequence length="541" mass="60164">MLYTLLSSILLISFSCSDDQEYVPEFPELEISFGDLTETHYYNEEFVVTPAISSDDSGFSDLSYKWLLVGADEIRELSTEKDLNLVLDTLGTFVLNYEVTNNQTEVTTSYVVQTLYIRSVTSQGWYVLKETANGNTDVDGFYNGVSNPEYNIVTGRTGESLTGSPKALVFSPAFKINTSSSVYYDNTAPVLLAFSEHGAMSYDVNTTEALGNLDDLFFLDPASSQYAINGAMCNSSKVVLSTENGAYSMNGGNPAFFPVVEGDYKTSGLFTCADYGNTLAYDSKMKRFLFLSENGYNTSDTLGYFKDEFGEFNKDVEFPVNNMNGEIVYLENTTSPGSDGWSTDVYAYSLFKENGTSNEITLLGLDITKFVKSTYYYYPDPTDYSNYTVVRPGEYSPVSYKKVMTASEHEAFVNAGHYALNKSVAIMYYENNGRIGAYNIATDVDNESFITDIPSDEQITFMKYIKCSYQSTDPDFAGLVVATYQESTGTYKIYQYKLEGLSSVTKQNQVLSGTGKVNKVMYVSTTGSSYGSWEGKLYLYN</sequence>
<gene>
    <name evidence="1" type="ORF">BC643_3894</name>
</gene>
<dbReference type="Pfam" id="PF16407">
    <property type="entry name" value="PKD_2"/>
    <property type="match status" value="1"/>
</dbReference>
<evidence type="ECO:0000313" key="1">
    <source>
        <dbReference type="EMBL" id="RKD87886.1"/>
    </source>
</evidence>
<keyword evidence="2" id="KW-1185">Reference proteome</keyword>